<dbReference type="AlphaFoldDB" id="A0A6J1W165"/>
<feature type="chain" id="PRO_5026925116" evidence="1">
    <location>
        <begin position="22"/>
        <end position="169"/>
    </location>
</feature>
<keyword evidence="3" id="KW-1185">Reference proteome</keyword>
<protein>
    <submittedName>
        <fullName evidence="4">Nidogen-2-like</fullName>
    </submittedName>
</protein>
<evidence type="ECO:0000259" key="2">
    <source>
        <dbReference type="PROSITE" id="PS51220"/>
    </source>
</evidence>
<reference evidence="4" key="1">
    <citation type="submission" date="2025-08" db="UniProtKB">
        <authorList>
            <consortium name="RefSeq"/>
        </authorList>
    </citation>
    <scope>IDENTIFICATION</scope>
</reference>
<dbReference type="Pfam" id="PF06119">
    <property type="entry name" value="NIDO"/>
    <property type="match status" value="1"/>
</dbReference>
<dbReference type="InterPro" id="IPR003886">
    <property type="entry name" value="NIDO_dom"/>
</dbReference>
<feature type="domain" description="NIDO" evidence="2">
    <location>
        <begin position="99"/>
        <end position="169"/>
    </location>
</feature>
<dbReference type="PANTHER" id="PTHR13802">
    <property type="entry name" value="MUCIN 4-RELATED"/>
    <property type="match status" value="1"/>
</dbReference>
<evidence type="ECO:0000313" key="3">
    <source>
        <dbReference type="Proteomes" id="UP000504612"/>
    </source>
</evidence>
<accession>A0A6J1W165</accession>
<dbReference type="PANTHER" id="PTHR13802:SF65">
    <property type="entry name" value="NIDOGEN"/>
    <property type="match status" value="1"/>
</dbReference>
<keyword evidence="1" id="KW-0732">Signal</keyword>
<organism evidence="3 4">
    <name type="scientific">Notechis scutatus</name>
    <name type="common">mainland tiger snake</name>
    <dbReference type="NCBI Taxonomy" id="8663"/>
    <lineage>
        <taxon>Eukaryota</taxon>
        <taxon>Metazoa</taxon>
        <taxon>Chordata</taxon>
        <taxon>Craniata</taxon>
        <taxon>Vertebrata</taxon>
        <taxon>Euteleostomi</taxon>
        <taxon>Lepidosauria</taxon>
        <taxon>Squamata</taxon>
        <taxon>Bifurcata</taxon>
        <taxon>Unidentata</taxon>
        <taxon>Episquamata</taxon>
        <taxon>Toxicofera</taxon>
        <taxon>Serpentes</taxon>
        <taxon>Colubroidea</taxon>
        <taxon>Elapidae</taxon>
        <taxon>Hydrophiinae</taxon>
        <taxon>Notechis</taxon>
    </lineage>
</organism>
<evidence type="ECO:0000313" key="4">
    <source>
        <dbReference type="RefSeq" id="XP_026549082.1"/>
    </source>
</evidence>
<dbReference type="KEGG" id="nss:113430898"/>
<feature type="signal peptide" evidence="1">
    <location>
        <begin position="1"/>
        <end position="21"/>
    </location>
</feature>
<dbReference type="PROSITE" id="PS51220">
    <property type="entry name" value="NIDO"/>
    <property type="match status" value="1"/>
</dbReference>
<dbReference type="GO" id="GO:0007160">
    <property type="term" value="P:cell-matrix adhesion"/>
    <property type="evidence" value="ECO:0007669"/>
    <property type="project" value="InterPro"/>
</dbReference>
<dbReference type="Proteomes" id="UP000504612">
    <property type="component" value="Unplaced"/>
</dbReference>
<proteinExistence type="predicted"/>
<dbReference type="RefSeq" id="XP_026549082.1">
    <property type="nucleotide sequence ID" value="XM_026693297.1"/>
</dbReference>
<sequence>MLGRSPLLSLFLLRLLGWGAALPRSQLFLFGGSPGDQELPEGDDETSVPAPLPSPLLFYETHFSQLYVGTNGIISTQDFPRETQYVDDDFPTDFPAIAPFLSDIDTSHGRGKIYYRLDDSREVLEQAAHFIQAGFPTATTFVPHHAFIVTWKDVGAYEEVTRSSAPSKQ</sequence>
<evidence type="ECO:0000256" key="1">
    <source>
        <dbReference type="SAM" id="SignalP"/>
    </source>
</evidence>
<gene>
    <name evidence="4" type="primary">LOC113430898</name>
</gene>
<dbReference type="GeneID" id="113430898"/>
<feature type="non-terminal residue" evidence="4">
    <location>
        <position position="169"/>
    </location>
</feature>
<dbReference type="InterPro" id="IPR051495">
    <property type="entry name" value="Epithelial_Barrier/Signaling"/>
</dbReference>
<name>A0A6J1W165_9SAUR</name>